<dbReference type="AlphaFoldDB" id="A0A0N1I6J2"/>
<dbReference type="InterPro" id="IPR001254">
    <property type="entry name" value="Trypsin_dom"/>
</dbReference>
<dbReference type="OrthoDB" id="240599at2759"/>
<organism evidence="2 3">
    <name type="scientific">Leptomonas seymouri</name>
    <dbReference type="NCBI Taxonomy" id="5684"/>
    <lineage>
        <taxon>Eukaryota</taxon>
        <taxon>Discoba</taxon>
        <taxon>Euglenozoa</taxon>
        <taxon>Kinetoplastea</taxon>
        <taxon>Metakinetoplastina</taxon>
        <taxon>Trypanosomatida</taxon>
        <taxon>Trypanosomatidae</taxon>
        <taxon>Leishmaniinae</taxon>
        <taxon>Leptomonas</taxon>
    </lineage>
</organism>
<dbReference type="SUPFAM" id="SSF50494">
    <property type="entry name" value="Trypsin-like serine proteases"/>
    <property type="match status" value="1"/>
</dbReference>
<name>A0A0N1I6J2_LEPSE</name>
<gene>
    <name evidence="2" type="ORF">ABL78_4347</name>
</gene>
<dbReference type="GO" id="GO:0006508">
    <property type="term" value="P:proteolysis"/>
    <property type="evidence" value="ECO:0007669"/>
    <property type="project" value="InterPro"/>
</dbReference>
<dbReference type="GO" id="GO:0004252">
    <property type="term" value="F:serine-type endopeptidase activity"/>
    <property type="evidence" value="ECO:0007669"/>
    <property type="project" value="InterPro"/>
</dbReference>
<protein>
    <recommendedName>
        <fullName evidence="1">Peptidase S1 domain-containing protein</fullName>
    </recommendedName>
</protein>
<dbReference type="EMBL" id="LJSK01000124">
    <property type="protein sequence ID" value="KPI86572.1"/>
    <property type="molecule type" value="Genomic_DNA"/>
</dbReference>
<dbReference type="InterPro" id="IPR009003">
    <property type="entry name" value="Peptidase_S1_PA"/>
</dbReference>
<dbReference type="Proteomes" id="UP000038009">
    <property type="component" value="Unassembled WGS sequence"/>
</dbReference>
<dbReference type="OMA" id="ATCYHGM"/>
<evidence type="ECO:0000313" key="2">
    <source>
        <dbReference type="EMBL" id="KPI86572.1"/>
    </source>
</evidence>
<evidence type="ECO:0000313" key="3">
    <source>
        <dbReference type="Proteomes" id="UP000038009"/>
    </source>
</evidence>
<keyword evidence="3" id="KW-1185">Reference proteome</keyword>
<proteinExistence type="predicted"/>
<accession>A0A0N1I6J2</accession>
<feature type="domain" description="Peptidase S1" evidence="1">
    <location>
        <begin position="225"/>
        <end position="283"/>
    </location>
</feature>
<evidence type="ECO:0000259" key="1">
    <source>
        <dbReference type="Pfam" id="PF00089"/>
    </source>
</evidence>
<dbReference type="Pfam" id="PF00089">
    <property type="entry name" value="Trypsin"/>
    <property type="match status" value="1"/>
</dbReference>
<reference evidence="2 3" key="1">
    <citation type="journal article" date="2015" name="PLoS Pathog.">
        <title>Leptomonas seymouri: Adaptations to the Dixenous Life Cycle Analyzed by Genome Sequencing, Transcriptome Profiling and Co-infection with Leishmania donovani.</title>
        <authorList>
            <person name="Kraeva N."/>
            <person name="Butenko A."/>
            <person name="Hlavacova J."/>
            <person name="Kostygov A."/>
            <person name="Myskova J."/>
            <person name="Grybchuk D."/>
            <person name="Lestinova T."/>
            <person name="Votypka J."/>
            <person name="Volf P."/>
            <person name="Opperdoes F."/>
            <person name="Flegontov P."/>
            <person name="Lukes J."/>
            <person name="Yurchenko V."/>
        </authorList>
    </citation>
    <scope>NUCLEOTIDE SEQUENCE [LARGE SCALE GENOMIC DNA]</scope>
    <source>
        <strain evidence="2 3">ATCC 30220</strain>
    </source>
</reference>
<comment type="caution">
    <text evidence="2">The sequence shown here is derived from an EMBL/GenBank/DDBJ whole genome shotgun (WGS) entry which is preliminary data.</text>
</comment>
<dbReference type="VEuPathDB" id="TriTrypDB:Lsey_0124_0060"/>
<sequence>MGKSVTPGVARWKGRCFPIVSFLHVPGKMSKPLWLMMGTAFPFEAPSSGVATPTAAAAAQQLLLTAKHTFSPWDYVKDVSQLKIPEEYRKLRFVIGHMYRPSEEGQAGVWERVGLRLVSQHPRLDVAMLAVDHKVYSGATSTTMSSSSSSTIVFDSPLRLCTTRYPAVSDGLILGYRGVGRLGELDTLDSSLLQRLPPSEREALLRELQDVEGKQTHSSIAVSILDEKGICKGTGDAAACFHGMSGGPLLTDDGACAGVLYGHHPDARGCLGYTPSADFAEWLAGVVQRVAQKTEEAE</sequence>